<evidence type="ECO:0000256" key="6">
    <source>
        <dbReference type="ARBA" id="ARBA00022989"/>
    </source>
</evidence>
<keyword evidence="3" id="KW-0479">Metal-binding</keyword>
<evidence type="ECO:0000256" key="9">
    <source>
        <dbReference type="SAM" id="Phobius"/>
    </source>
</evidence>
<evidence type="ECO:0000256" key="1">
    <source>
        <dbReference type="ARBA" id="ARBA00004141"/>
    </source>
</evidence>
<keyword evidence="12" id="KW-1185">Reference proteome</keyword>
<feature type="transmembrane region" description="Helical" evidence="9">
    <location>
        <begin position="395"/>
        <end position="414"/>
    </location>
</feature>
<protein>
    <recommendedName>
        <fullName evidence="10">RING-CH-type domain-containing protein</fullName>
    </recommendedName>
</protein>
<evidence type="ECO:0000256" key="5">
    <source>
        <dbReference type="ARBA" id="ARBA00022833"/>
    </source>
</evidence>
<feature type="domain" description="RING-CH-type" evidence="10">
    <location>
        <begin position="64"/>
        <end position="137"/>
    </location>
</feature>
<keyword evidence="7 9" id="KW-0472">Membrane</keyword>
<feature type="transmembrane region" description="Helical" evidence="9">
    <location>
        <begin position="161"/>
        <end position="185"/>
    </location>
</feature>
<dbReference type="GO" id="GO:0008270">
    <property type="term" value="F:zinc ion binding"/>
    <property type="evidence" value="ECO:0007669"/>
    <property type="project" value="UniProtKB-KW"/>
</dbReference>
<dbReference type="PANTHER" id="PTHR46283">
    <property type="entry name" value="E3 UBIQUITIN-PROTEIN LIGASE MARCH5"/>
    <property type="match status" value="1"/>
</dbReference>
<evidence type="ECO:0000256" key="8">
    <source>
        <dbReference type="SAM" id="MobiDB-lite"/>
    </source>
</evidence>
<evidence type="ECO:0000256" key="4">
    <source>
        <dbReference type="ARBA" id="ARBA00022771"/>
    </source>
</evidence>
<dbReference type="EMBL" id="JAVHJO010000007">
    <property type="protein sequence ID" value="KAK6538761.1"/>
    <property type="molecule type" value="Genomic_DNA"/>
</dbReference>
<keyword evidence="4" id="KW-0863">Zinc-finger</keyword>
<evidence type="ECO:0000313" key="11">
    <source>
        <dbReference type="EMBL" id="KAK6538761.1"/>
    </source>
</evidence>
<keyword evidence="2 9" id="KW-0812">Transmembrane</keyword>
<dbReference type="GO" id="GO:0016020">
    <property type="term" value="C:membrane"/>
    <property type="evidence" value="ECO:0007669"/>
    <property type="project" value="UniProtKB-SubCell"/>
</dbReference>
<feature type="transmembrane region" description="Helical" evidence="9">
    <location>
        <begin position="205"/>
        <end position="222"/>
    </location>
</feature>
<evidence type="ECO:0000259" key="10">
    <source>
        <dbReference type="PROSITE" id="PS51292"/>
    </source>
</evidence>
<feature type="compositionally biased region" description="Polar residues" evidence="8">
    <location>
        <begin position="1"/>
        <end position="26"/>
    </location>
</feature>
<evidence type="ECO:0000256" key="2">
    <source>
        <dbReference type="ARBA" id="ARBA00022692"/>
    </source>
</evidence>
<feature type="region of interest" description="Disordered" evidence="8">
    <location>
        <begin position="315"/>
        <end position="340"/>
    </location>
</feature>
<dbReference type="SMART" id="SM00744">
    <property type="entry name" value="RINGv"/>
    <property type="match status" value="1"/>
</dbReference>
<dbReference type="PROSITE" id="PS51292">
    <property type="entry name" value="ZF_RING_CH"/>
    <property type="match status" value="1"/>
</dbReference>
<dbReference type="Proteomes" id="UP001365542">
    <property type="component" value="Unassembled WGS sequence"/>
</dbReference>
<reference evidence="11 12" key="1">
    <citation type="submission" date="2019-10" db="EMBL/GenBank/DDBJ databases">
        <authorList>
            <person name="Palmer J.M."/>
        </authorList>
    </citation>
    <scope>NUCLEOTIDE SEQUENCE [LARGE SCALE GENOMIC DNA]</scope>
    <source>
        <strain evidence="11 12">TWF694</strain>
    </source>
</reference>
<keyword evidence="6 9" id="KW-1133">Transmembrane helix</keyword>
<evidence type="ECO:0000256" key="3">
    <source>
        <dbReference type="ARBA" id="ARBA00022723"/>
    </source>
</evidence>
<proteinExistence type="predicted"/>
<keyword evidence="5" id="KW-0862">Zinc</keyword>
<comment type="subcellular location">
    <subcellularLocation>
        <location evidence="1">Membrane</location>
        <topology evidence="1">Multi-pass membrane protein</topology>
    </subcellularLocation>
</comment>
<dbReference type="AlphaFoldDB" id="A0AAV9XAW6"/>
<dbReference type="InterPro" id="IPR011016">
    <property type="entry name" value="Znf_RING-CH"/>
</dbReference>
<dbReference type="SUPFAM" id="SSF57850">
    <property type="entry name" value="RING/U-box"/>
    <property type="match status" value="1"/>
</dbReference>
<sequence>MSHSHLQPPRSTSWRAATANPEATSESETDVGGKFSDATLTANDDSSAEESGLLIPLKSQSAPIVDDDDDKCWICFESRAEEEADPSTHGVWKRPCKCALTAHEGCLLDWISDLEKNPSSMNKPIQCPQCKSNIILRQQRSLFVELGKFVERNVRRTNSAAIIAGIGSAVFVSFTVYGVNAIYLICGTKEANSIILGGDGGSFEWSWRLIVGLPMIPIVLVVSRTRLLDATLPILPLIFFCHNEPFHLSLPPSPAITLALLPYARSAYETVYNKFLLPWDKKWTTEIGPTAATQSADENDVGLEIEVAVDREDDANGHADPVEGEEQADGEAAAVQGGNGQDAWRVERELVLGPETANLVIGALLFPGVVASMGGILGKIPLIRKMLPERFHRNILGGCLFVLIKDIFTLYYKYKRAKQRRTREILNYQKRVSRREATNTTANQRR</sequence>
<name>A0AAV9XAW6_9PEZI</name>
<dbReference type="InterPro" id="IPR013083">
    <property type="entry name" value="Znf_RING/FYVE/PHD"/>
</dbReference>
<organism evidence="11 12">
    <name type="scientific">Orbilia ellipsospora</name>
    <dbReference type="NCBI Taxonomy" id="2528407"/>
    <lineage>
        <taxon>Eukaryota</taxon>
        <taxon>Fungi</taxon>
        <taxon>Dikarya</taxon>
        <taxon>Ascomycota</taxon>
        <taxon>Pezizomycotina</taxon>
        <taxon>Orbiliomycetes</taxon>
        <taxon>Orbiliales</taxon>
        <taxon>Orbiliaceae</taxon>
        <taxon>Orbilia</taxon>
    </lineage>
</organism>
<evidence type="ECO:0000256" key="7">
    <source>
        <dbReference type="ARBA" id="ARBA00023136"/>
    </source>
</evidence>
<feature type="region of interest" description="Disordered" evidence="8">
    <location>
        <begin position="1"/>
        <end position="53"/>
    </location>
</feature>
<dbReference type="Pfam" id="PF12906">
    <property type="entry name" value="RINGv"/>
    <property type="match status" value="1"/>
</dbReference>
<gene>
    <name evidence="11" type="ORF">TWF694_010330</name>
</gene>
<evidence type="ECO:0000313" key="12">
    <source>
        <dbReference type="Proteomes" id="UP001365542"/>
    </source>
</evidence>
<comment type="caution">
    <text evidence="11">The sequence shown here is derived from an EMBL/GenBank/DDBJ whole genome shotgun (WGS) entry which is preliminary data.</text>
</comment>
<dbReference type="Gene3D" id="3.30.40.10">
    <property type="entry name" value="Zinc/RING finger domain, C3HC4 (zinc finger)"/>
    <property type="match status" value="1"/>
</dbReference>
<accession>A0AAV9XAW6</accession>
<feature type="transmembrane region" description="Helical" evidence="9">
    <location>
        <begin position="357"/>
        <end position="383"/>
    </location>
</feature>